<evidence type="ECO:0000256" key="5">
    <source>
        <dbReference type="ARBA" id="ARBA00023054"/>
    </source>
</evidence>
<evidence type="ECO:0000313" key="9">
    <source>
        <dbReference type="EMBL" id="KAJ8362391.1"/>
    </source>
</evidence>
<keyword evidence="2" id="KW-0863">Zinc-finger</keyword>
<name>A0AAD7R4D1_9TELE</name>
<feature type="region of interest" description="Disordered" evidence="7">
    <location>
        <begin position="78"/>
        <end position="221"/>
    </location>
</feature>
<dbReference type="AlphaFoldDB" id="A0AAD7R4D1"/>
<comment type="function">
    <text evidence="6">May be involved in the turnover of nuclear polyadenylated (pA+) RNA.</text>
</comment>
<organism evidence="9 10">
    <name type="scientific">Aldrovandia affinis</name>
    <dbReference type="NCBI Taxonomy" id="143900"/>
    <lineage>
        <taxon>Eukaryota</taxon>
        <taxon>Metazoa</taxon>
        <taxon>Chordata</taxon>
        <taxon>Craniata</taxon>
        <taxon>Vertebrata</taxon>
        <taxon>Euteleostomi</taxon>
        <taxon>Actinopterygii</taxon>
        <taxon>Neopterygii</taxon>
        <taxon>Teleostei</taxon>
        <taxon>Notacanthiformes</taxon>
        <taxon>Halosauridae</taxon>
        <taxon>Aldrovandia</taxon>
    </lineage>
</organism>
<evidence type="ECO:0000256" key="6">
    <source>
        <dbReference type="ARBA" id="ARBA00043866"/>
    </source>
</evidence>
<keyword evidence="10" id="KW-1185">Reference proteome</keyword>
<evidence type="ECO:0000259" key="8">
    <source>
        <dbReference type="Pfam" id="PF01480"/>
    </source>
</evidence>
<gene>
    <name evidence="9" type="ORF">AAFF_G00375990</name>
</gene>
<dbReference type="Pfam" id="PF01480">
    <property type="entry name" value="PWI"/>
    <property type="match status" value="1"/>
</dbReference>
<proteinExistence type="predicted"/>
<dbReference type="GO" id="GO:0005634">
    <property type="term" value="C:nucleus"/>
    <property type="evidence" value="ECO:0007669"/>
    <property type="project" value="TreeGrafter"/>
</dbReference>
<dbReference type="InterPro" id="IPR002483">
    <property type="entry name" value="PWI_dom"/>
</dbReference>
<keyword evidence="3" id="KW-0862">Zinc</keyword>
<feature type="domain" description="PWI" evidence="8">
    <location>
        <begin position="7"/>
        <end position="74"/>
    </location>
</feature>
<feature type="compositionally biased region" description="Basic and acidic residues" evidence="7">
    <location>
        <begin position="90"/>
        <end position="114"/>
    </location>
</feature>
<dbReference type="Proteomes" id="UP001221898">
    <property type="component" value="Unassembled WGS sequence"/>
</dbReference>
<dbReference type="GO" id="GO:0008270">
    <property type="term" value="F:zinc ion binding"/>
    <property type="evidence" value="ECO:0007669"/>
    <property type="project" value="UniProtKB-KW"/>
</dbReference>
<evidence type="ECO:0000256" key="7">
    <source>
        <dbReference type="SAM" id="MobiDB-lite"/>
    </source>
</evidence>
<dbReference type="EMBL" id="JAINUG010000675">
    <property type="protein sequence ID" value="KAJ8362391.1"/>
    <property type="molecule type" value="Genomic_DNA"/>
</dbReference>
<dbReference type="PANTHER" id="PTHR14398:SF2">
    <property type="entry name" value="RNA-BINDING PROTEIN 26"/>
    <property type="match status" value="1"/>
</dbReference>
<dbReference type="FunFam" id="1.20.1390.10:FF:000001">
    <property type="entry name" value="RNA-binding protein 26 isoform X2"/>
    <property type="match status" value="1"/>
</dbReference>
<evidence type="ECO:0000256" key="2">
    <source>
        <dbReference type="ARBA" id="ARBA00022771"/>
    </source>
</evidence>
<reference evidence="9" key="1">
    <citation type="journal article" date="2023" name="Science">
        <title>Genome structures resolve the early diversification of teleost fishes.</title>
        <authorList>
            <person name="Parey E."/>
            <person name="Louis A."/>
            <person name="Montfort J."/>
            <person name="Bouchez O."/>
            <person name="Roques C."/>
            <person name="Iampietro C."/>
            <person name="Lluch J."/>
            <person name="Castinel A."/>
            <person name="Donnadieu C."/>
            <person name="Desvignes T."/>
            <person name="Floi Bucao C."/>
            <person name="Jouanno E."/>
            <person name="Wen M."/>
            <person name="Mejri S."/>
            <person name="Dirks R."/>
            <person name="Jansen H."/>
            <person name="Henkel C."/>
            <person name="Chen W.J."/>
            <person name="Zahm M."/>
            <person name="Cabau C."/>
            <person name="Klopp C."/>
            <person name="Thompson A.W."/>
            <person name="Robinson-Rechavi M."/>
            <person name="Braasch I."/>
            <person name="Lecointre G."/>
            <person name="Bobe J."/>
            <person name="Postlethwait J.H."/>
            <person name="Berthelot C."/>
            <person name="Roest Crollius H."/>
            <person name="Guiguen Y."/>
        </authorList>
    </citation>
    <scope>NUCLEOTIDE SEQUENCE</scope>
    <source>
        <strain evidence="9">NC1722</strain>
    </source>
</reference>
<dbReference type="InterPro" id="IPR045137">
    <property type="entry name" value="RBM26/27"/>
</dbReference>
<feature type="non-terminal residue" evidence="9">
    <location>
        <position position="221"/>
    </location>
</feature>
<keyword evidence="5" id="KW-0175">Coiled coil</keyword>
<sequence>MIIENLDALKTWLSKTLEPICDADPSALAKYVVALVKKDKTETELKALCIDQLDVFLQRETQTFVDRLFEAVDSKSYLPQFEPPSAAGRTDIHQRPDKEEPKKDELNREEERDKKLSRRVNHSPPQTSARYRDNRRGDDRKKDDRSRKREYDRNPPRRDSYRERYNRRRARSRTYSRSRSRSWSKDPPPETATATETGTGTARGTAATETARARGPGAGAE</sequence>
<evidence type="ECO:0000256" key="4">
    <source>
        <dbReference type="ARBA" id="ARBA00022884"/>
    </source>
</evidence>
<evidence type="ECO:0000313" key="10">
    <source>
        <dbReference type="Proteomes" id="UP001221898"/>
    </source>
</evidence>
<feature type="compositionally biased region" description="Low complexity" evidence="7">
    <location>
        <begin position="191"/>
        <end position="215"/>
    </location>
</feature>
<dbReference type="PANTHER" id="PTHR14398">
    <property type="entry name" value="RNA RECOGNITION RRM/RNP DOMAIN"/>
    <property type="match status" value="1"/>
</dbReference>
<feature type="compositionally biased region" description="Basic residues" evidence="7">
    <location>
        <begin position="165"/>
        <end position="182"/>
    </location>
</feature>
<comment type="caution">
    <text evidence="9">The sequence shown here is derived from an EMBL/GenBank/DDBJ whole genome shotgun (WGS) entry which is preliminary data.</text>
</comment>
<dbReference type="Gene3D" id="1.20.1390.10">
    <property type="entry name" value="PWI domain"/>
    <property type="match status" value="1"/>
</dbReference>
<keyword evidence="1" id="KW-0479">Metal-binding</keyword>
<keyword evidence="4" id="KW-0694">RNA-binding</keyword>
<evidence type="ECO:0000256" key="1">
    <source>
        <dbReference type="ARBA" id="ARBA00022723"/>
    </source>
</evidence>
<dbReference type="GO" id="GO:0003723">
    <property type="term" value="F:RNA binding"/>
    <property type="evidence" value="ECO:0007669"/>
    <property type="project" value="UniProtKB-KW"/>
</dbReference>
<evidence type="ECO:0000256" key="3">
    <source>
        <dbReference type="ARBA" id="ARBA00022833"/>
    </source>
</evidence>
<accession>A0AAD7R4D1</accession>
<protein>
    <recommendedName>
        <fullName evidence="8">PWI domain-containing protein</fullName>
    </recommendedName>
</protein>
<feature type="compositionally biased region" description="Basic and acidic residues" evidence="7">
    <location>
        <begin position="130"/>
        <end position="164"/>
    </location>
</feature>